<protein>
    <recommendedName>
        <fullName evidence="1">DUF4423 domain-containing protein</fullName>
    </recommendedName>
</protein>
<dbReference type="InterPro" id="IPR025537">
    <property type="entry name" value="DUF4423"/>
</dbReference>
<dbReference type="HOGENOM" id="CLU_061509_0_0_0"/>
<dbReference type="Pfam" id="PF14394">
    <property type="entry name" value="DUF4423"/>
    <property type="match status" value="1"/>
</dbReference>
<evidence type="ECO:0000259" key="1">
    <source>
        <dbReference type="Pfam" id="PF14394"/>
    </source>
</evidence>
<reference evidence="3" key="1">
    <citation type="submission" date="2010-08" db="EMBL/GenBank/DDBJ databases">
        <title>Complete sequence of Fibrobacter succinogenes subsp. succinogenes S85.</title>
        <authorList>
            <person name="Durkin A.S."/>
            <person name="Nelson K.E."/>
            <person name="Morrison M."/>
            <person name="Forsberg C.W."/>
            <person name="Wilson D.B."/>
            <person name="Russell J.B."/>
            <person name="Cann I.K.O."/>
            <person name="Mackie R.I."/>
            <person name="White B.A."/>
        </authorList>
    </citation>
    <scope>NUCLEOTIDE SEQUENCE [LARGE SCALE GENOMIC DNA]</scope>
    <source>
        <strain evidence="3">ATCC 19169 / S85</strain>
    </source>
</reference>
<dbReference type="AlphaFoldDB" id="D9S5N2"/>
<dbReference type="EMBL" id="CP002158">
    <property type="protein sequence ID" value="ADL25343.1"/>
    <property type="molecule type" value="Genomic_DNA"/>
</dbReference>
<accession>D9S5N2</accession>
<sequence>MSFVKNLFLNRGFTMLNIDEIGDYRDLLKNFFVQKKLEFPLFSYKMMGQKLGLETSQVFRVLNKESHLPAQSIPLSKKLLGLKGRDGELFEILVAASRTKSKAKKDKLYKMALALQDVSLRKLNSNEILFLSRWWIPVVRSIIEINGGKADVHTLVKQITPAVSEDQVKEAIRVLKELKMITPLASERYAVSTVNFTSAGATKVTAIRSYQNQLLTLAQNALVNIPPSERNISSVLACVDDECLEDLVEMTCEFRRQVQKRVAEVAEPKKVMQFIFSLYPVADISDKETTKEKARIA</sequence>
<feature type="domain" description="DUF4423" evidence="1">
    <location>
        <begin position="121"/>
        <end position="281"/>
    </location>
</feature>
<dbReference type="KEGG" id="fsc:FSU_2607"/>
<dbReference type="Proteomes" id="UP000000517">
    <property type="component" value="Chromosome"/>
</dbReference>
<dbReference type="InterPro" id="IPR011873">
    <property type="entry name" value="CHP02147"/>
</dbReference>
<dbReference type="NCBIfam" id="TIGR02147">
    <property type="entry name" value="Fsuc_second"/>
    <property type="match status" value="1"/>
</dbReference>
<name>D9S5N2_FIBSS</name>
<gene>
    <name evidence="2" type="ordered locus">FSU_2607</name>
</gene>
<evidence type="ECO:0000313" key="2">
    <source>
        <dbReference type="EMBL" id="ADL25343.1"/>
    </source>
</evidence>
<evidence type="ECO:0000313" key="3">
    <source>
        <dbReference type="Proteomes" id="UP000000517"/>
    </source>
</evidence>
<proteinExistence type="predicted"/>
<organism evidence="2 3">
    <name type="scientific">Fibrobacter succinogenes (strain ATCC 19169 / S85)</name>
    <dbReference type="NCBI Taxonomy" id="59374"/>
    <lineage>
        <taxon>Bacteria</taxon>
        <taxon>Pseudomonadati</taxon>
        <taxon>Fibrobacterota</taxon>
        <taxon>Fibrobacteria</taxon>
        <taxon>Fibrobacterales</taxon>
        <taxon>Fibrobacteraceae</taxon>
        <taxon>Fibrobacter</taxon>
    </lineage>
</organism>